<dbReference type="PROSITE" id="PS00108">
    <property type="entry name" value="PROTEIN_KINASE_ST"/>
    <property type="match status" value="1"/>
</dbReference>
<evidence type="ECO:0000256" key="2">
    <source>
        <dbReference type="ARBA" id="ARBA00022527"/>
    </source>
</evidence>
<keyword evidence="4" id="KW-0812">Transmembrane</keyword>
<comment type="caution">
    <text evidence="15">The sequence shown here is derived from an EMBL/GenBank/DDBJ whole genome shotgun (WGS) entry which is preliminary data.</text>
</comment>
<dbReference type="InterPro" id="IPR025287">
    <property type="entry name" value="WAK_GUB"/>
</dbReference>
<evidence type="ECO:0000256" key="9">
    <source>
        <dbReference type="ARBA" id="ARBA00022989"/>
    </source>
</evidence>
<evidence type="ECO:0000256" key="7">
    <source>
        <dbReference type="ARBA" id="ARBA00022777"/>
    </source>
</evidence>
<dbReference type="FunFam" id="1.10.510.10:FF:000590">
    <property type="entry name" value="PR5-like receptor kinase"/>
    <property type="match status" value="1"/>
</dbReference>
<dbReference type="Gene3D" id="3.30.200.20">
    <property type="entry name" value="Phosphorylase Kinase, domain 1"/>
    <property type="match status" value="1"/>
</dbReference>
<evidence type="ECO:0000256" key="5">
    <source>
        <dbReference type="ARBA" id="ARBA00022729"/>
    </source>
</evidence>
<dbReference type="PROSITE" id="PS00107">
    <property type="entry name" value="PROTEIN_KINASE_ATP"/>
    <property type="match status" value="1"/>
</dbReference>
<sequence>MRPALQLLPLLAFLLLQLHHHAHADDCESAACGNLTIRYPFWLGSSNQPWSNCGHPAFKIQCSDDGTVASLKGADTDIHILSINYTDRSFVASQTRVTAGNNGVCRADVNGSTIIGLSVFTISTRNRALCFLYNCNGTEPSGPGYVNATSTCSAPVYAYLAGSMDMSAIEMGGCTLSYVPVREQEPETMSAANYTRLLKDGSTNERNVEALILSYGSLAPKRYRYSKVLIITSSLNNKLGEGGYGTVFKGRLHDGRLVAVKFLHECKGNGEEFVNEVMSIGRTSHINIVSLFGFCLESSKRALIYEYMPNGSLDQYIYSEKPKETLGWQKLYTIAIGIARGLEYLHHCCNTRIVHFDIKPQNILLDQDFCPKIADFGLAKLCLAKESKISMTGARGTIGFIAPEVHSRTFGVVSTKSDVYSYGMMLLEMVGGRKNVNLEVQKSSEKYFPDWIHEHFAQDDGLQVCEVTSEVEEIARKMILIGLWCIQVLPTHRPTMTKVLEMFERGVDTLDMPPKQKFSQILEDSVYNFDTASTTPSSSAKTQGSSEVLKIEEINLVT</sequence>
<dbReference type="PANTHER" id="PTHR27009">
    <property type="entry name" value="RUST RESISTANCE KINASE LR10-RELATED"/>
    <property type="match status" value="1"/>
</dbReference>
<dbReference type="InterPro" id="IPR000719">
    <property type="entry name" value="Prot_kinase_dom"/>
</dbReference>
<evidence type="ECO:0000313" key="15">
    <source>
        <dbReference type="EMBL" id="OEL30440.1"/>
    </source>
</evidence>
<dbReference type="CDD" id="cd14066">
    <property type="entry name" value="STKc_IRAK"/>
    <property type="match status" value="1"/>
</dbReference>
<dbReference type="Proteomes" id="UP000095767">
    <property type="component" value="Unassembled WGS sequence"/>
</dbReference>
<gene>
    <name evidence="15" type="ORF">BAE44_0008541</name>
</gene>
<keyword evidence="9" id="KW-1133">Transmembrane helix</keyword>
<evidence type="ECO:0000256" key="12">
    <source>
        <dbReference type="PROSITE-ProRule" id="PRU10141"/>
    </source>
</evidence>
<dbReference type="SUPFAM" id="SSF56112">
    <property type="entry name" value="Protein kinase-like (PK-like)"/>
    <property type="match status" value="1"/>
</dbReference>
<dbReference type="InterPro" id="IPR008271">
    <property type="entry name" value="Ser/Thr_kinase_AS"/>
</dbReference>
<evidence type="ECO:0000256" key="4">
    <source>
        <dbReference type="ARBA" id="ARBA00022692"/>
    </source>
</evidence>
<dbReference type="EMBL" id="LWDX02025707">
    <property type="protein sequence ID" value="OEL30440.1"/>
    <property type="molecule type" value="Genomic_DNA"/>
</dbReference>
<organism evidence="15 16">
    <name type="scientific">Dichanthelium oligosanthes</name>
    <dbReference type="NCBI Taxonomy" id="888268"/>
    <lineage>
        <taxon>Eukaryota</taxon>
        <taxon>Viridiplantae</taxon>
        <taxon>Streptophyta</taxon>
        <taxon>Embryophyta</taxon>
        <taxon>Tracheophyta</taxon>
        <taxon>Spermatophyta</taxon>
        <taxon>Magnoliopsida</taxon>
        <taxon>Liliopsida</taxon>
        <taxon>Poales</taxon>
        <taxon>Poaceae</taxon>
        <taxon>PACMAD clade</taxon>
        <taxon>Panicoideae</taxon>
        <taxon>Panicodae</taxon>
        <taxon>Paniceae</taxon>
        <taxon>Dichantheliinae</taxon>
        <taxon>Dichanthelium</taxon>
    </lineage>
</organism>
<keyword evidence="2" id="KW-0723">Serine/threonine-protein kinase</keyword>
<dbReference type="InterPro" id="IPR011009">
    <property type="entry name" value="Kinase-like_dom_sf"/>
</dbReference>
<dbReference type="GO" id="GO:0005524">
    <property type="term" value="F:ATP binding"/>
    <property type="evidence" value="ECO:0007669"/>
    <property type="project" value="UniProtKB-UniRule"/>
</dbReference>
<evidence type="ECO:0000256" key="3">
    <source>
        <dbReference type="ARBA" id="ARBA00022679"/>
    </source>
</evidence>
<keyword evidence="7 15" id="KW-0418">Kinase</keyword>
<dbReference type="SMART" id="SM00220">
    <property type="entry name" value="S_TKc"/>
    <property type="match status" value="1"/>
</dbReference>
<reference evidence="15 16" key="1">
    <citation type="submission" date="2016-09" db="EMBL/GenBank/DDBJ databases">
        <title>The draft genome of Dichanthelium oligosanthes: A C3 panicoid grass species.</title>
        <authorList>
            <person name="Studer A.J."/>
            <person name="Schnable J.C."/>
            <person name="Brutnell T.P."/>
        </authorList>
    </citation>
    <scope>NUCLEOTIDE SEQUENCE [LARGE SCALE GENOMIC DNA]</scope>
    <source>
        <strain evidence="16">cv. Kellogg 1175</strain>
        <tissue evidence="15">Leaf</tissue>
    </source>
</reference>
<feature type="binding site" evidence="12">
    <location>
        <position position="261"/>
    </location>
    <ligand>
        <name>ATP</name>
        <dbReference type="ChEBI" id="CHEBI:30616"/>
    </ligand>
</feature>
<keyword evidence="8 12" id="KW-0067">ATP-binding</keyword>
<dbReference type="Gene3D" id="1.10.510.10">
    <property type="entry name" value="Transferase(Phosphotransferase) domain 1"/>
    <property type="match status" value="1"/>
</dbReference>
<proteinExistence type="predicted"/>
<dbReference type="Pfam" id="PF00069">
    <property type="entry name" value="Pkinase"/>
    <property type="match status" value="1"/>
</dbReference>
<accession>A0A1E5VZH2</accession>
<evidence type="ECO:0000259" key="14">
    <source>
        <dbReference type="PROSITE" id="PS50011"/>
    </source>
</evidence>
<keyword evidence="3" id="KW-0808">Transferase</keyword>
<name>A0A1E5VZH2_9POAL</name>
<evidence type="ECO:0000256" key="6">
    <source>
        <dbReference type="ARBA" id="ARBA00022741"/>
    </source>
</evidence>
<evidence type="ECO:0000313" key="16">
    <source>
        <dbReference type="Proteomes" id="UP000095767"/>
    </source>
</evidence>
<keyword evidence="6 12" id="KW-0547">Nucleotide-binding</keyword>
<dbReference type="InterPro" id="IPR045874">
    <property type="entry name" value="LRK10/LRL21-25-like"/>
</dbReference>
<feature type="domain" description="Protein kinase" evidence="14">
    <location>
        <begin position="233"/>
        <end position="510"/>
    </location>
</feature>
<comment type="subcellular location">
    <subcellularLocation>
        <location evidence="1">Membrane</location>
        <topology evidence="1">Single-pass type I membrane protein</topology>
    </subcellularLocation>
</comment>
<dbReference type="GO" id="GO:0016020">
    <property type="term" value="C:membrane"/>
    <property type="evidence" value="ECO:0007669"/>
    <property type="project" value="UniProtKB-SubCell"/>
</dbReference>
<evidence type="ECO:0000256" key="8">
    <source>
        <dbReference type="ARBA" id="ARBA00022840"/>
    </source>
</evidence>
<dbReference type="AlphaFoldDB" id="A0A1E5VZH2"/>
<keyword evidence="10" id="KW-0472">Membrane</keyword>
<dbReference type="InterPro" id="IPR017441">
    <property type="entry name" value="Protein_kinase_ATP_BS"/>
</dbReference>
<protein>
    <submittedName>
        <fullName evidence="15">LEAF RUST 10 DISEASE-RESISTANCE LOCUS RECEPTOR-LIKE PROTEIN KINASE-like 2.5</fullName>
    </submittedName>
</protein>
<feature type="signal peptide" evidence="13">
    <location>
        <begin position="1"/>
        <end position="24"/>
    </location>
</feature>
<dbReference type="Pfam" id="PF13947">
    <property type="entry name" value="GUB_WAK_bind"/>
    <property type="match status" value="1"/>
</dbReference>
<keyword evidence="15" id="KW-0675">Receptor</keyword>
<evidence type="ECO:0000256" key="11">
    <source>
        <dbReference type="ARBA" id="ARBA00023180"/>
    </source>
</evidence>
<evidence type="ECO:0000256" key="13">
    <source>
        <dbReference type="SAM" id="SignalP"/>
    </source>
</evidence>
<dbReference type="PROSITE" id="PS50011">
    <property type="entry name" value="PROTEIN_KINASE_DOM"/>
    <property type="match status" value="1"/>
</dbReference>
<keyword evidence="11" id="KW-0325">Glycoprotein</keyword>
<dbReference type="GO" id="GO:0004674">
    <property type="term" value="F:protein serine/threonine kinase activity"/>
    <property type="evidence" value="ECO:0007669"/>
    <property type="project" value="UniProtKB-KW"/>
</dbReference>
<dbReference type="OrthoDB" id="4062651at2759"/>
<dbReference type="STRING" id="888268.A0A1E5VZH2"/>
<keyword evidence="16" id="KW-1185">Reference proteome</keyword>
<keyword evidence="5 13" id="KW-0732">Signal</keyword>
<dbReference type="GO" id="GO:0030247">
    <property type="term" value="F:polysaccharide binding"/>
    <property type="evidence" value="ECO:0007669"/>
    <property type="project" value="InterPro"/>
</dbReference>
<evidence type="ECO:0000256" key="1">
    <source>
        <dbReference type="ARBA" id="ARBA00004479"/>
    </source>
</evidence>
<evidence type="ECO:0000256" key="10">
    <source>
        <dbReference type="ARBA" id="ARBA00023136"/>
    </source>
</evidence>
<feature type="chain" id="PRO_5009188717" evidence="13">
    <location>
        <begin position="25"/>
        <end position="558"/>
    </location>
</feature>